<comment type="function">
    <text evidence="7">RNA helicase.</text>
</comment>
<dbReference type="InterPro" id="IPR011545">
    <property type="entry name" value="DEAD/DEAH_box_helicase_dom"/>
</dbReference>
<comment type="caution">
    <text evidence="11">The sequence shown here is derived from an EMBL/GenBank/DDBJ whole genome shotgun (WGS) entry which is preliminary data.</text>
</comment>
<keyword evidence="5 7" id="KW-0694">RNA-binding</keyword>
<feature type="compositionally biased region" description="Low complexity" evidence="8">
    <location>
        <begin position="90"/>
        <end position="109"/>
    </location>
</feature>
<feature type="region of interest" description="Disordered" evidence="8">
    <location>
        <begin position="86"/>
        <end position="109"/>
    </location>
</feature>
<dbReference type="SUPFAM" id="SSF52540">
    <property type="entry name" value="P-loop containing nucleoside triphosphate hydrolases"/>
    <property type="match status" value="1"/>
</dbReference>
<dbReference type="EMBL" id="JAWIZZ010000053">
    <property type="protein sequence ID" value="KAK5778563.1"/>
    <property type="molecule type" value="Genomic_DNA"/>
</dbReference>
<evidence type="ECO:0000259" key="10">
    <source>
        <dbReference type="PROSITE" id="PS51194"/>
    </source>
</evidence>
<dbReference type="GO" id="GO:0003723">
    <property type="term" value="F:RNA binding"/>
    <property type="evidence" value="ECO:0007669"/>
    <property type="project" value="UniProtKB-UniRule"/>
</dbReference>
<dbReference type="SMART" id="SM00490">
    <property type="entry name" value="HELICc"/>
    <property type="match status" value="1"/>
</dbReference>
<dbReference type="InterPro" id="IPR000629">
    <property type="entry name" value="RNA-helicase_DEAD-box_CS"/>
</dbReference>
<evidence type="ECO:0000256" key="5">
    <source>
        <dbReference type="ARBA" id="ARBA00022884"/>
    </source>
</evidence>
<dbReference type="Gene3D" id="3.40.50.300">
    <property type="entry name" value="P-loop containing nucleotide triphosphate hydrolases"/>
    <property type="match status" value="2"/>
</dbReference>
<dbReference type="GO" id="GO:0005524">
    <property type="term" value="F:ATP binding"/>
    <property type="evidence" value="ECO:0007669"/>
    <property type="project" value="UniProtKB-UniRule"/>
</dbReference>
<feature type="domain" description="Helicase C-terminal" evidence="10">
    <location>
        <begin position="400"/>
        <end position="565"/>
    </location>
</feature>
<dbReference type="PANTHER" id="PTHR24031">
    <property type="entry name" value="RNA HELICASE"/>
    <property type="match status" value="1"/>
</dbReference>
<accession>A0AAN7WL65</accession>
<organism evidence="11 12">
    <name type="scientific">Arxiozyma heterogenica</name>
    <dbReference type="NCBI Taxonomy" id="278026"/>
    <lineage>
        <taxon>Eukaryota</taxon>
        <taxon>Fungi</taxon>
        <taxon>Dikarya</taxon>
        <taxon>Ascomycota</taxon>
        <taxon>Saccharomycotina</taxon>
        <taxon>Saccharomycetes</taxon>
        <taxon>Saccharomycetales</taxon>
        <taxon>Saccharomycetaceae</taxon>
        <taxon>Arxiozyma</taxon>
    </lineage>
</organism>
<comment type="catalytic activity">
    <reaction evidence="7">
        <text>ATP + H2O = ADP + phosphate + H(+)</text>
        <dbReference type="Rhea" id="RHEA:13065"/>
        <dbReference type="ChEBI" id="CHEBI:15377"/>
        <dbReference type="ChEBI" id="CHEBI:15378"/>
        <dbReference type="ChEBI" id="CHEBI:30616"/>
        <dbReference type="ChEBI" id="CHEBI:43474"/>
        <dbReference type="ChEBI" id="CHEBI:456216"/>
        <dbReference type="EC" id="3.6.4.13"/>
    </reaction>
</comment>
<keyword evidence="4 6" id="KW-0067">ATP-binding</keyword>
<dbReference type="GO" id="GO:0003724">
    <property type="term" value="F:RNA helicase activity"/>
    <property type="evidence" value="ECO:0007669"/>
    <property type="project" value="UniProtKB-EC"/>
</dbReference>
<comment type="domain">
    <text evidence="7">The Q motif is unique to and characteristic of the DEAD box family of RNA helicases and controls ATP binding and hydrolysis.</text>
</comment>
<evidence type="ECO:0000256" key="4">
    <source>
        <dbReference type="ARBA" id="ARBA00022840"/>
    </source>
</evidence>
<evidence type="ECO:0000256" key="6">
    <source>
        <dbReference type="RuleBase" id="RU000492"/>
    </source>
</evidence>
<comment type="similarity">
    <text evidence="6">Belongs to the DEAD box helicase family.</text>
</comment>
<protein>
    <recommendedName>
        <fullName evidence="7">ATP-dependent RNA helicase</fullName>
        <ecNumber evidence="7">3.6.4.13</ecNumber>
    </recommendedName>
</protein>
<keyword evidence="12" id="KW-1185">Reference proteome</keyword>
<dbReference type="AlphaFoldDB" id="A0AAN7WL65"/>
<evidence type="ECO:0000256" key="7">
    <source>
        <dbReference type="RuleBase" id="RU365068"/>
    </source>
</evidence>
<dbReference type="Proteomes" id="UP001306508">
    <property type="component" value="Unassembled WGS sequence"/>
</dbReference>
<evidence type="ECO:0000313" key="11">
    <source>
        <dbReference type="EMBL" id="KAK5778563.1"/>
    </source>
</evidence>
<dbReference type="GO" id="GO:0070013">
    <property type="term" value="C:intracellular organelle lumen"/>
    <property type="evidence" value="ECO:0007669"/>
    <property type="project" value="UniProtKB-ARBA"/>
</dbReference>
<keyword evidence="1 6" id="KW-0547">Nucleotide-binding</keyword>
<dbReference type="CDD" id="cd18787">
    <property type="entry name" value="SF2_C_DEAD"/>
    <property type="match status" value="1"/>
</dbReference>
<dbReference type="Pfam" id="PF00271">
    <property type="entry name" value="Helicase_C"/>
    <property type="match status" value="1"/>
</dbReference>
<dbReference type="GO" id="GO:0016787">
    <property type="term" value="F:hydrolase activity"/>
    <property type="evidence" value="ECO:0007669"/>
    <property type="project" value="UniProtKB-KW"/>
</dbReference>
<name>A0AAN7WL65_9SACH</name>
<dbReference type="InterPro" id="IPR001650">
    <property type="entry name" value="Helicase_C-like"/>
</dbReference>
<keyword evidence="2 6" id="KW-0378">Hydrolase</keyword>
<evidence type="ECO:0000256" key="3">
    <source>
        <dbReference type="ARBA" id="ARBA00022806"/>
    </source>
</evidence>
<gene>
    <name evidence="11" type="ORF">RI543_004231</name>
</gene>
<dbReference type="Pfam" id="PF00270">
    <property type="entry name" value="DEAD"/>
    <property type="match status" value="1"/>
</dbReference>
<sequence length="712" mass="82195">MGLIVMLRFNSVSIPKSGLRILSHINIRSICSQNNNNFIIVPTRLNSISYFIRNYNTQRHSIKDSQYFKNKHNNYFKAKHDNQYNKHRNSQLNNNNNNNNNSSSSSSSSISVQDFNIVEFKKETLAKLIHLSNEGSVTLQQLYDEGILDRSLFLSIQRMNFPSLTPVQQKTIKPILISDSNDNVKQPDIITRAKTGTGKTFSFLIPIFQHLINTHQQHQYMVKAVIIAPTRDLALQIETEVKKLHKNYRVLSKYQSISLVGGTNLQKSLDFMYKRRPNIVIATPGRFIDILDRVGDKFFKFVDFKVLDEADRLLEIGFKQDLEHISTTLNGLNVNGDKHIRTLLFSATLDEKVQNLANNIMNKEKCLFIDTIDKNEPEAHEKIEQSLVVSKSFADSIHATIDHLKLKIVENNKTSKTTNIDYKAILFTPTVKFTKFIYSILNKEFGSQSFPIYEFHGQVSQSRRTNLVKQFKNDSNGLLICTDVAARGMDFPNVKEVLQIGVPTELANYIHRIGRTARSGKDGKAIMFLCEKELPFIDQLKRTKNIDIINKTRYESTNEAKDHLAANFQSQTMALGSLSESIISLISYYRSCIKEYMFTEKVILPEIAKTYGSLLNEPYKKLPVTRTVIDRLGLTRNPISKTMFQITRRNLNEEKNDHLNTHSHKYREKKHNYHSYSRMKFQSRKNDTSYGHSKKCYQSEDFESDRFYTTPK</sequence>
<proteinExistence type="inferred from homology"/>
<evidence type="ECO:0000256" key="1">
    <source>
        <dbReference type="ARBA" id="ARBA00022741"/>
    </source>
</evidence>
<dbReference type="PROSITE" id="PS51192">
    <property type="entry name" value="HELICASE_ATP_BIND_1"/>
    <property type="match status" value="1"/>
</dbReference>
<reference evidence="12" key="1">
    <citation type="submission" date="2023-07" db="EMBL/GenBank/DDBJ databases">
        <title>A draft genome of Kazachstania heterogenica Y-27499.</title>
        <authorList>
            <person name="Donic C."/>
            <person name="Kralova J.S."/>
            <person name="Fidel L."/>
            <person name="Ben-Dor S."/>
            <person name="Jung S."/>
        </authorList>
    </citation>
    <scope>NUCLEOTIDE SEQUENCE [LARGE SCALE GENOMIC DNA]</scope>
    <source>
        <strain evidence="12">Y27499</strain>
    </source>
</reference>
<keyword evidence="3 6" id="KW-0347">Helicase</keyword>
<dbReference type="PROSITE" id="PS00039">
    <property type="entry name" value="DEAD_ATP_HELICASE"/>
    <property type="match status" value="1"/>
</dbReference>
<dbReference type="PROSITE" id="PS51194">
    <property type="entry name" value="HELICASE_CTER"/>
    <property type="match status" value="1"/>
</dbReference>
<dbReference type="InterPro" id="IPR027417">
    <property type="entry name" value="P-loop_NTPase"/>
</dbReference>
<evidence type="ECO:0000256" key="8">
    <source>
        <dbReference type="SAM" id="MobiDB-lite"/>
    </source>
</evidence>
<evidence type="ECO:0000313" key="12">
    <source>
        <dbReference type="Proteomes" id="UP001306508"/>
    </source>
</evidence>
<evidence type="ECO:0000259" key="9">
    <source>
        <dbReference type="PROSITE" id="PS51192"/>
    </source>
</evidence>
<dbReference type="InterPro" id="IPR014001">
    <property type="entry name" value="Helicase_ATP-bd"/>
</dbReference>
<dbReference type="SMART" id="SM00487">
    <property type="entry name" value="DEXDc"/>
    <property type="match status" value="1"/>
</dbReference>
<dbReference type="EC" id="3.6.4.13" evidence="7"/>
<evidence type="ECO:0000256" key="2">
    <source>
        <dbReference type="ARBA" id="ARBA00022801"/>
    </source>
</evidence>
<feature type="domain" description="Helicase ATP-binding" evidence="9">
    <location>
        <begin position="180"/>
        <end position="367"/>
    </location>
</feature>